<keyword evidence="2" id="KW-0732">Signal</keyword>
<dbReference type="AlphaFoldDB" id="A0A6B0RRN8"/>
<name>A0A6B0RRN8_9CETA</name>
<evidence type="ECO:0000313" key="4">
    <source>
        <dbReference type="Proteomes" id="UP000322234"/>
    </source>
</evidence>
<feature type="compositionally biased region" description="Basic and acidic residues" evidence="1">
    <location>
        <begin position="59"/>
        <end position="84"/>
    </location>
</feature>
<feature type="compositionally biased region" description="Polar residues" evidence="1">
    <location>
        <begin position="85"/>
        <end position="94"/>
    </location>
</feature>
<feature type="chain" id="PRO_5025664717" evidence="2">
    <location>
        <begin position="24"/>
        <end position="106"/>
    </location>
</feature>
<evidence type="ECO:0000256" key="2">
    <source>
        <dbReference type="SAM" id="SignalP"/>
    </source>
</evidence>
<comment type="caution">
    <text evidence="3">The sequence shown here is derived from an EMBL/GenBank/DDBJ whole genome shotgun (WGS) entry which is preliminary data.</text>
</comment>
<protein>
    <submittedName>
        <fullName evidence="3">Uncharacterized protein</fullName>
    </submittedName>
</protein>
<feature type="region of interest" description="Disordered" evidence="1">
    <location>
        <begin position="59"/>
        <end position="97"/>
    </location>
</feature>
<evidence type="ECO:0000313" key="3">
    <source>
        <dbReference type="EMBL" id="MXQ92728.1"/>
    </source>
</evidence>
<keyword evidence="4" id="KW-1185">Reference proteome</keyword>
<gene>
    <name evidence="3" type="ORF">E5288_WYG004320</name>
</gene>
<feature type="signal peptide" evidence="2">
    <location>
        <begin position="1"/>
        <end position="23"/>
    </location>
</feature>
<proteinExistence type="predicted"/>
<feature type="region of interest" description="Disordered" evidence="1">
    <location>
        <begin position="24"/>
        <end position="44"/>
    </location>
</feature>
<evidence type="ECO:0000256" key="1">
    <source>
        <dbReference type="SAM" id="MobiDB-lite"/>
    </source>
</evidence>
<dbReference type="EMBL" id="VBQZ03000085">
    <property type="protein sequence ID" value="MXQ92728.1"/>
    <property type="molecule type" value="Genomic_DNA"/>
</dbReference>
<dbReference type="Proteomes" id="UP000322234">
    <property type="component" value="Unassembled WGS sequence"/>
</dbReference>
<sequence>MLITGLPFAGFLMSLLLTRPSSHRSGAHTWYREGARPSGDCPWASGSLATTHETAHLDSYETDLGKDNTGKNQKDLYRNGRDSSESSLDPQLDQQPCPKLILKVVA</sequence>
<accession>A0A6B0RRN8</accession>
<reference evidence="3" key="1">
    <citation type="submission" date="2019-10" db="EMBL/GenBank/DDBJ databases">
        <title>The sequence and de novo assembly of the wild yak genome.</title>
        <authorList>
            <person name="Liu Y."/>
        </authorList>
    </citation>
    <scope>NUCLEOTIDE SEQUENCE [LARGE SCALE GENOMIC DNA]</scope>
    <source>
        <strain evidence="3">WY2019</strain>
    </source>
</reference>
<organism evidence="3 4">
    <name type="scientific">Bos mutus</name>
    <name type="common">wild yak</name>
    <dbReference type="NCBI Taxonomy" id="72004"/>
    <lineage>
        <taxon>Eukaryota</taxon>
        <taxon>Metazoa</taxon>
        <taxon>Chordata</taxon>
        <taxon>Craniata</taxon>
        <taxon>Vertebrata</taxon>
        <taxon>Euteleostomi</taxon>
        <taxon>Mammalia</taxon>
        <taxon>Eutheria</taxon>
        <taxon>Laurasiatheria</taxon>
        <taxon>Artiodactyla</taxon>
        <taxon>Ruminantia</taxon>
        <taxon>Pecora</taxon>
        <taxon>Bovidae</taxon>
        <taxon>Bovinae</taxon>
        <taxon>Bos</taxon>
    </lineage>
</organism>